<comment type="caution">
    <text evidence="2">The sequence shown here is derived from an EMBL/GenBank/DDBJ whole genome shotgun (WGS) entry which is preliminary data.</text>
</comment>
<dbReference type="PANTHER" id="PTHR26312">
    <property type="entry name" value="TETRATRICOPEPTIDE REPEAT PROTEIN 5"/>
    <property type="match status" value="1"/>
</dbReference>
<evidence type="ECO:0000313" key="3">
    <source>
        <dbReference type="Proteomes" id="UP001418222"/>
    </source>
</evidence>
<dbReference type="AlphaFoldDB" id="A0AAP0G380"/>
<dbReference type="PANTHER" id="PTHR26312:SF132">
    <property type="entry name" value="OS01G0855200 PROTEIN"/>
    <property type="match status" value="1"/>
</dbReference>
<keyword evidence="3" id="KW-1185">Reference proteome</keyword>
<protein>
    <recommendedName>
        <fullName evidence="4">Tetratricopeptide repeat-like superfamily protein</fullName>
    </recommendedName>
</protein>
<evidence type="ECO:0000313" key="2">
    <source>
        <dbReference type="EMBL" id="KAK8935236.1"/>
    </source>
</evidence>
<evidence type="ECO:0000256" key="1">
    <source>
        <dbReference type="SAM" id="MobiDB-lite"/>
    </source>
</evidence>
<reference evidence="2 3" key="1">
    <citation type="journal article" date="2022" name="Nat. Plants">
        <title>Genomes of leafy and leafless Platanthera orchids illuminate the evolution of mycoheterotrophy.</title>
        <authorList>
            <person name="Li M.H."/>
            <person name="Liu K.W."/>
            <person name="Li Z."/>
            <person name="Lu H.C."/>
            <person name="Ye Q.L."/>
            <person name="Zhang D."/>
            <person name="Wang J.Y."/>
            <person name="Li Y.F."/>
            <person name="Zhong Z.M."/>
            <person name="Liu X."/>
            <person name="Yu X."/>
            <person name="Liu D.K."/>
            <person name="Tu X.D."/>
            <person name="Liu B."/>
            <person name="Hao Y."/>
            <person name="Liao X.Y."/>
            <person name="Jiang Y.T."/>
            <person name="Sun W.H."/>
            <person name="Chen J."/>
            <person name="Chen Y.Q."/>
            <person name="Ai Y."/>
            <person name="Zhai J.W."/>
            <person name="Wu S.S."/>
            <person name="Zhou Z."/>
            <person name="Hsiao Y.Y."/>
            <person name="Wu W.L."/>
            <person name="Chen Y.Y."/>
            <person name="Lin Y.F."/>
            <person name="Hsu J.L."/>
            <person name="Li C.Y."/>
            <person name="Wang Z.W."/>
            <person name="Zhao X."/>
            <person name="Zhong W.Y."/>
            <person name="Ma X.K."/>
            <person name="Ma L."/>
            <person name="Huang J."/>
            <person name="Chen G.Z."/>
            <person name="Huang M.Z."/>
            <person name="Huang L."/>
            <person name="Peng D.H."/>
            <person name="Luo Y.B."/>
            <person name="Zou S.Q."/>
            <person name="Chen S.P."/>
            <person name="Lan S."/>
            <person name="Tsai W.C."/>
            <person name="Van de Peer Y."/>
            <person name="Liu Z.J."/>
        </authorList>
    </citation>
    <scope>NUCLEOTIDE SEQUENCE [LARGE SCALE GENOMIC DNA]</scope>
    <source>
        <strain evidence="2">Lor287</strain>
    </source>
</reference>
<dbReference type="SUPFAM" id="SSF48452">
    <property type="entry name" value="TPR-like"/>
    <property type="match status" value="1"/>
</dbReference>
<organism evidence="2 3">
    <name type="scientific">Platanthera zijinensis</name>
    <dbReference type="NCBI Taxonomy" id="2320716"/>
    <lineage>
        <taxon>Eukaryota</taxon>
        <taxon>Viridiplantae</taxon>
        <taxon>Streptophyta</taxon>
        <taxon>Embryophyta</taxon>
        <taxon>Tracheophyta</taxon>
        <taxon>Spermatophyta</taxon>
        <taxon>Magnoliopsida</taxon>
        <taxon>Liliopsida</taxon>
        <taxon>Asparagales</taxon>
        <taxon>Orchidaceae</taxon>
        <taxon>Orchidoideae</taxon>
        <taxon>Orchideae</taxon>
        <taxon>Orchidinae</taxon>
        <taxon>Platanthera</taxon>
    </lineage>
</organism>
<sequence length="540" mass="59953">MAVEVARAYYFQWPQTQRLPTHCAFSPKSLSAFSSNSSDRAIAHAHRIGHRVSFLGTEVLQYSDHKRRARGGRRGVSVSPTSSLDGFVNGDKDEVEFVKMINELDLKFKLEAESRMNRDAGVSNSNNAESDFSASTSPPSSTDEILALQSNLRPTCDQFSPEKVDRRANHFDLPISLRILKRKRKRWEIAVMNNYACCSVRNAFSSMVFIFQEILTHTIHMREALISSSNLQNQGILFKAHDEVHASFIWLFQHIFSATPNLMVYLMLLLANFTVFSITQHPAISPPPSQPVSMAVEESENPSIILNDSAAANRFLIARSLIAGESCGGVVDDGKVQAIAGAADDDGGWDLSSSSFCTGRSISSDVPTTVSEEEECATAWKRILQEADRIRRNERHEALMVPETLRRFVSPVTAELEPEDFSAYSATELSYRRAVAENPDDPLILSNFAQFLYLVLRDHCSAEEYFKRAAEAAPADAEALCRYANFLWAAKADLEAAEETFLAAIAVDPGNSYYSANYAHFLWSTGGEDTCYPLDEHGGA</sequence>
<dbReference type="InterPro" id="IPR011990">
    <property type="entry name" value="TPR-like_helical_dom_sf"/>
</dbReference>
<accession>A0AAP0G380</accession>
<evidence type="ECO:0008006" key="4">
    <source>
        <dbReference type="Google" id="ProtNLM"/>
    </source>
</evidence>
<gene>
    <name evidence="2" type="ORF">KSP39_PZI013460</name>
</gene>
<dbReference type="Proteomes" id="UP001418222">
    <property type="component" value="Unassembled WGS sequence"/>
</dbReference>
<feature type="region of interest" description="Disordered" evidence="1">
    <location>
        <begin position="119"/>
        <end position="143"/>
    </location>
</feature>
<name>A0AAP0G380_9ASPA</name>
<proteinExistence type="predicted"/>
<dbReference type="Gene3D" id="1.25.40.10">
    <property type="entry name" value="Tetratricopeptide repeat domain"/>
    <property type="match status" value="1"/>
</dbReference>
<feature type="compositionally biased region" description="Low complexity" evidence="1">
    <location>
        <begin position="130"/>
        <end position="143"/>
    </location>
</feature>
<dbReference type="EMBL" id="JBBWWQ010000011">
    <property type="protein sequence ID" value="KAK8935236.1"/>
    <property type="molecule type" value="Genomic_DNA"/>
</dbReference>